<proteinExistence type="predicted"/>
<dbReference type="EMBL" id="CAJOBC010001235">
    <property type="protein sequence ID" value="CAF3665718.1"/>
    <property type="molecule type" value="Genomic_DNA"/>
</dbReference>
<gene>
    <name evidence="1" type="ORF">GPM918_LOCUS7520</name>
    <name evidence="2" type="ORF">SRO942_LOCUS7520</name>
</gene>
<dbReference type="AlphaFoldDB" id="A0A813XVW2"/>
<organism evidence="1 3">
    <name type="scientific">Didymodactylos carnosus</name>
    <dbReference type="NCBI Taxonomy" id="1234261"/>
    <lineage>
        <taxon>Eukaryota</taxon>
        <taxon>Metazoa</taxon>
        <taxon>Spiralia</taxon>
        <taxon>Gnathifera</taxon>
        <taxon>Rotifera</taxon>
        <taxon>Eurotatoria</taxon>
        <taxon>Bdelloidea</taxon>
        <taxon>Philodinida</taxon>
        <taxon>Philodinidae</taxon>
        <taxon>Didymodactylos</taxon>
    </lineage>
</organism>
<name>A0A813XVW2_9BILA</name>
<protein>
    <submittedName>
        <fullName evidence="1">Uncharacterized protein</fullName>
    </submittedName>
</protein>
<comment type="caution">
    <text evidence="1">The sequence shown here is derived from an EMBL/GenBank/DDBJ whole genome shotgun (WGS) entry which is preliminary data.</text>
</comment>
<accession>A0A813XVW2</accession>
<keyword evidence="3" id="KW-1185">Reference proteome</keyword>
<evidence type="ECO:0000313" key="3">
    <source>
        <dbReference type="Proteomes" id="UP000663829"/>
    </source>
</evidence>
<dbReference type="Proteomes" id="UP000663829">
    <property type="component" value="Unassembled WGS sequence"/>
</dbReference>
<reference evidence="1" key="1">
    <citation type="submission" date="2021-02" db="EMBL/GenBank/DDBJ databases">
        <authorList>
            <person name="Nowell W R."/>
        </authorList>
    </citation>
    <scope>NUCLEOTIDE SEQUENCE</scope>
</reference>
<sequence>MASGQGETLVNLSDLDTMLEGAHRRKSTLEADSAMVRYLIEMYPKDLRLSITTLLHLEPKIRVIRSRITSTLTEHFITWLIETEMLVSIPWGHEELELDCSEILTIPKQALQAKRTHVIVQYKWHYEKLKFTPLSDRKLFYILENLNASEEKALSSLGDFAAAARDA</sequence>
<evidence type="ECO:0000313" key="1">
    <source>
        <dbReference type="EMBL" id="CAF0879229.1"/>
    </source>
</evidence>
<dbReference type="EMBL" id="CAJNOQ010001235">
    <property type="protein sequence ID" value="CAF0879229.1"/>
    <property type="molecule type" value="Genomic_DNA"/>
</dbReference>
<evidence type="ECO:0000313" key="2">
    <source>
        <dbReference type="EMBL" id="CAF3665718.1"/>
    </source>
</evidence>
<dbReference type="Proteomes" id="UP000681722">
    <property type="component" value="Unassembled WGS sequence"/>
</dbReference>